<keyword evidence="2" id="KW-0472">Membrane</keyword>
<feature type="region of interest" description="Disordered" evidence="1">
    <location>
        <begin position="86"/>
        <end position="118"/>
    </location>
</feature>
<evidence type="ECO:0000256" key="2">
    <source>
        <dbReference type="SAM" id="Phobius"/>
    </source>
</evidence>
<comment type="caution">
    <text evidence="3">The sequence shown here is derived from an EMBL/GenBank/DDBJ whole genome shotgun (WGS) entry which is preliminary data.</text>
</comment>
<sequence>MTPGKRAGARTRPRLRPRLLLLALGVTAAVVAWGYLVSAAIDFGTRARAGDGAAWGFLVLAAVGAVMCLFLGLALAVRAVRTLGSTRVATPGSPTAPPGPGTPPTEPPRPPGGRRAAR</sequence>
<feature type="compositionally biased region" description="Pro residues" evidence="1">
    <location>
        <begin position="94"/>
        <end position="111"/>
    </location>
</feature>
<feature type="transmembrane region" description="Helical" evidence="2">
    <location>
        <begin position="20"/>
        <end position="41"/>
    </location>
</feature>
<dbReference type="RefSeq" id="WP_140008015.1">
    <property type="nucleotide sequence ID" value="NZ_JBHMDG010000012.1"/>
</dbReference>
<keyword evidence="2" id="KW-1133">Transmembrane helix</keyword>
<name>A0ABV5K9A9_9ACTN</name>
<protein>
    <submittedName>
        <fullName evidence="3">Uncharacterized protein</fullName>
    </submittedName>
</protein>
<gene>
    <name evidence="3" type="ORF">ACFFRI_09810</name>
</gene>
<feature type="transmembrane region" description="Helical" evidence="2">
    <location>
        <begin position="53"/>
        <end position="77"/>
    </location>
</feature>
<keyword evidence="2" id="KW-0812">Transmembrane</keyword>
<keyword evidence="4" id="KW-1185">Reference proteome</keyword>
<accession>A0ABV5K9A9</accession>
<dbReference type="Proteomes" id="UP001589750">
    <property type="component" value="Unassembled WGS sequence"/>
</dbReference>
<dbReference type="EMBL" id="JBHMDG010000012">
    <property type="protein sequence ID" value="MFB9313338.1"/>
    <property type="molecule type" value="Genomic_DNA"/>
</dbReference>
<reference evidence="3 4" key="1">
    <citation type="submission" date="2024-09" db="EMBL/GenBank/DDBJ databases">
        <authorList>
            <person name="Sun Q."/>
            <person name="Mori K."/>
        </authorList>
    </citation>
    <scope>NUCLEOTIDE SEQUENCE [LARGE SCALE GENOMIC DNA]</scope>
    <source>
        <strain evidence="3 4">JCM 9626</strain>
    </source>
</reference>
<evidence type="ECO:0000256" key="1">
    <source>
        <dbReference type="SAM" id="MobiDB-lite"/>
    </source>
</evidence>
<organism evidence="3 4">
    <name type="scientific">Nocardioides plantarum</name>
    <dbReference type="NCBI Taxonomy" id="29299"/>
    <lineage>
        <taxon>Bacteria</taxon>
        <taxon>Bacillati</taxon>
        <taxon>Actinomycetota</taxon>
        <taxon>Actinomycetes</taxon>
        <taxon>Propionibacteriales</taxon>
        <taxon>Nocardioidaceae</taxon>
        <taxon>Nocardioides</taxon>
    </lineage>
</organism>
<evidence type="ECO:0000313" key="4">
    <source>
        <dbReference type="Proteomes" id="UP001589750"/>
    </source>
</evidence>
<evidence type="ECO:0000313" key="3">
    <source>
        <dbReference type="EMBL" id="MFB9313338.1"/>
    </source>
</evidence>
<proteinExistence type="predicted"/>